<reference evidence="1" key="1">
    <citation type="journal article" date="2020" name="Stud. Mycol.">
        <title>101 Dothideomycetes genomes: a test case for predicting lifestyles and emergence of pathogens.</title>
        <authorList>
            <person name="Haridas S."/>
            <person name="Albert R."/>
            <person name="Binder M."/>
            <person name="Bloem J."/>
            <person name="Labutti K."/>
            <person name="Salamov A."/>
            <person name="Andreopoulos B."/>
            <person name="Baker S."/>
            <person name="Barry K."/>
            <person name="Bills G."/>
            <person name="Bluhm B."/>
            <person name="Cannon C."/>
            <person name="Castanera R."/>
            <person name="Culley D."/>
            <person name="Daum C."/>
            <person name="Ezra D."/>
            <person name="Gonzalez J."/>
            <person name="Henrissat B."/>
            <person name="Kuo A."/>
            <person name="Liang C."/>
            <person name="Lipzen A."/>
            <person name="Lutzoni F."/>
            <person name="Magnuson J."/>
            <person name="Mondo S."/>
            <person name="Nolan M."/>
            <person name="Ohm R."/>
            <person name="Pangilinan J."/>
            <person name="Park H.-J."/>
            <person name="Ramirez L."/>
            <person name="Alfaro M."/>
            <person name="Sun H."/>
            <person name="Tritt A."/>
            <person name="Yoshinaga Y."/>
            <person name="Zwiers L.-H."/>
            <person name="Turgeon B."/>
            <person name="Goodwin S."/>
            <person name="Spatafora J."/>
            <person name="Crous P."/>
            <person name="Grigoriev I."/>
        </authorList>
    </citation>
    <scope>NUCLEOTIDE SEQUENCE</scope>
    <source>
        <strain evidence="1">CBS 113979</strain>
    </source>
</reference>
<sequence>MISYATKQQWGAQSQTGYIQHLLGEKHTVLILTKHMYFIEVRAASYVHKEYVVNKGG</sequence>
<evidence type="ECO:0000313" key="2">
    <source>
        <dbReference type="Proteomes" id="UP000800041"/>
    </source>
</evidence>
<dbReference type="Proteomes" id="UP000800041">
    <property type="component" value="Unassembled WGS sequence"/>
</dbReference>
<organism evidence="1 2">
    <name type="scientific">Aulographum hederae CBS 113979</name>
    <dbReference type="NCBI Taxonomy" id="1176131"/>
    <lineage>
        <taxon>Eukaryota</taxon>
        <taxon>Fungi</taxon>
        <taxon>Dikarya</taxon>
        <taxon>Ascomycota</taxon>
        <taxon>Pezizomycotina</taxon>
        <taxon>Dothideomycetes</taxon>
        <taxon>Pleosporomycetidae</taxon>
        <taxon>Aulographales</taxon>
        <taxon>Aulographaceae</taxon>
    </lineage>
</organism>
<protein>
    <submittedName>
        <fullName evidence="1">Uncharacterized protein</fullName>
    </submittedName>
</protein>
<name>A0A6G1GIS0_9PEZI</name>
<dbReference type="EMBL" id="ML977218">
    <property type="protein sequence ID" value="KAF1980845.1"/>
    <property type="molecule type" value="Genomic_DNA"/>
</dbReference>
<keyword evidence="2" id="KW-1185">Reference proteome</keyword>
<accession>A0A6G1GIS0</accession>
<dbReference type="AlphaFoldDB" id="A0A6G1GIS0"/>
<gene>
    <name evidence="1" type="ORF">K402DRAFT_399108</name>
</gene>
<proteinExistence type="predicted"/>
<evidence type="ECO:0000313" key="1">
    <source>
        <dbReference type="EMBL" id="KAF1980845.1"/>
    </source>
</evidence>